<protein>
    <submittedName>
        <fullName evidence="6">IclR family transcriptional regulator</fullName>
    </submittedName>
</protein>
<name>A0ABV6EG37_9GAMM</name>
<evidence type="ECO:0000259" key="4">
    <source>
        <dbReference type="PROSITE" id="PS51077"/>
    </source>
</evidence>
<dbReference type="PROSITE" id="PS51078">
    <property type="entry name" value="ICLR_ED"/>
    <property type="match status" value="1"/>
</dbReference>
<evidence type="ECO:0000256" key="2">
    <source>
        <dbReference type="ARBA" id="ARBA00023125"/>
    </source>
</evidence>
<dbReference type="InterPro" id="IPR005471">
    <property type="entry name" value="Tscrpt_reg_IclR_N"/>
</dbReference>
<dbReference type="InterPro" id="IPR036390">
    <property type="entry name" value="WH_DNA-bd_sf"/>
</dbReference>
<dbReference type="PANTHER" id="PTHR30136">
    <property type="entry name" value="HELIX-TURN-HELIX TRANSCRIPTIONAL REGULATOR, ICLR FAMILY"/>
    <property type="match status" value="1"/>
</dbReference>
<organism evidence="6 7">
    <name type="scientific">Serratia aquatilis</name>
    <dbReference type="NCBI Taxonomy" id="1737515"/>
    <lineage>
        <taxon>Bacteria</taxon>
        <taxon>Pseudomonadati</taxon>
        <taxon>Pseudomonadota</taxon>
        <taxon>Gammaproteobacteria</taxon>
        <taxon>Enterobacterales</taxon>
        <taxon>Yersiniaceae</taxon>
        <taxon>Serratia</taxon>
    </lineage>
</organism>
<dbReference type="CDD" id="cd00090">
    <property type="entry name" value="HTH_ARSR"/>
    <property type="match status" value="1"/>
</dbReference>
<dbReference type="EMBL" id="JBHLXG010000017">
    <property type="protein sequence ID" value="MFC0227960.1"/>
    <property type="molecule type" value="Genomic_DNA"/>
</dbReference>
<dbReference type="PROSITE" id="PS51077">
    <property type="entry name" value="HTH_ICLR"/>
    <property type="match status" value="1"/>
</dbReference>
<evidence type="ECO:0000313" key="7">
    <source>
        <dbReference type="Proteomes" id="UP001589792"/>
    </source>
</evidence>
<comment type="caution">
    <text evidence="6">The sequence shown here is derived from an EMBL/GenBank/DDBJ whole genome shotgun (WGS) entry which is preliminary data.</text>
</comment>
<dbReference type="RefSeq" id="WP_380677073.1">
    <property type="nucleotide sequence ID" value="NZ_CP173186.1"/>
</dbReference>
<dbReference type="PANTHER" id="PTHR30136:SF7">
    <property type="entry name" value="HTH-TYPE TRANSCRIPTIONAL REGULATOR KDGR-RELATED"/>
    <property type="match status" value="1"/>
</dbReference>
<accession>A0ABV6EG37</accession>
<proteinExistence type="predicted"/>
<dbReference type="InterPro" id="IPR029016">
    <property type="entry name" value="GAF-like_dom_sf"/>
</dbReference>
<dbReference type="SUPFAM" id="SSF55781">
    <property type="entry name" value="GAF domain-like"/>
    <property type="match status" value="1"/>
</dbReference>
<dbReference type="SUPFAM" id="SSF46785">
    <property type="entry name" value="Winged helix' DNA-binding domain"/>
    <property type="match status" value="1"/>
</dbReference>
<dbReference type="Pfam" id="PF01614">
    <property type="entry name" value="IclR_C"/>
    <property type="match status" value="1"/>
</dbReference>
<dbReference type="InterPro" id="IPR011991">
    <property type="entry name" value="ArsR-like_HTH"/>
</dbReference>
<feature type="domain" description="IclR-ED" evidence="5">
    <location>
        <begin position="67"/>
        <end position="250"/>
    </location>
</feature>
<feature type="domain" description="HTH iclR-type" evidence="4">
    <location>
        <begin position="4"/>
        <end position="66"/>
    </location>
</feature>
<keyword evidence="2" id="KW-0238">DNA-binding</keyword>
<dbReference type="Pfam" id="PF09339">
    <property type="entry name" value="HTH_IclR"/>
    <property type="match status" value="1"/>
</dbReference>
<keyword evidence="1" id="KW-0805">Transcription regulation</keyword>
<dbReference type="SMART" id="SM00346">
    <property type="entry name" value="HTH_ICLR"/>
    <property type="match status" value="1"/>
</dbReference>
<dbReference type="InterPro" id="IPR014757">
    <property type="entry name" value="Tscrpt_reg_IclR_C"/>
</dbReference>
<dbReference type="Gene3D" id="3.30.450.40">
    <property type="match status" value="1"/>
</dbReference>
<evidence type="ECO:0000256" key="3">
    <source>
        <dbReference type="ARBA" id="ARBA00023163"/>
    </source>
</evidence>
<dbReference type="Proteomes" id="UP001589792">
    <property type="component" value="Unassembled WGS sequence"/>
</dbReference>
<dbReference type="InterPro" id="IPR050707">
    <property type="entry name" value="HTH_MetabolicPath_Reg"/>
</dbReference>
<keyword evidence="3" id="KW-0804">Transcription</keyword>
<evidence type="ECO:0000313" key="6">
    <source>
        <dbReference type="EMBL" id="MFC0227960.1"/>
    </source>
</evidence>
<gene>
    <name evidence="6" type="ORF">ACFFJ3_15900</name>
</gene>
<dbReference type="InterPro" id="IPR036388">
    <property type="entry name" value="WH-like_DNA-bd_sf"/>
</dbReference>
<sequence length="256" mass="28957">MPIIQSIERALKILDLFNEQTTELKITEISKLMGLSKSTLHSILKTLQLHGYIDQNRENEKYRLGMKLVERGYFVVASMDIRQKAKGWLTDLSLKTGQTTHLGILEGGEGVYIEKIEGKQAAIAYSRIGRRLPIHSTAMGKVLIAWLNDAERDSLLLDYDYTLYTQATLQSRAALLETLVQVRQQHYAIDNEENEPGVRCVAVPVWDHEGKVIAALSLSTLISRVNDSELMHYRQLLQETGYQLSLELGYPGTSPR</sequence>
<dbReference type="Gene3D" id="1.10.10.10">
    <property type="entry name" value="Winged helix-like DNA-binding domain superfamily/Winged helix DNA-binding domain"/>
    <property type="match status" value="1"/>
</dbReference>
<reference evidence="6 7" key="1">
    <citation type="submission" date="2024-09" db="EMBL/GenBank/DDBJ databases">
        <authorList>
            <person name="Sun Q."/>
            <person name="Mori K."/>
        </authorList>
    </citation>
    <scope>NUCLEOTIDE SEQUENCE [LARGE SCALE GENOMIC DNA]</scope>
    <source>
        <strain evidence="6 7">CCM 8626</strain>
    </source>
</reference>
<keyword evidence="7" id="KW-1185">Reference proteome</keyword>
<evidence type="ECO:0000256" key="1">
    <source>
        <dbReference type="ARBA" id="ARBA00023015"/>
    </source>
</evidence>
<evidence type="ECO:0000259" key="5">
    <source>
        <dbReference type="PROSITE" id="PS51078"/>
    </source>
</evidence>